<dbReference type="CDD" id="cd19049">
    <property type="entry name" value="LGIC_TM_anion"/>
    <property type="match status" value="1"/>
</dbReference>
<dbReference type="InterPro" id="IPR006201">
    <property type="entry name" value="Neur_channel"/>
</dbReference>
<evidence type="ECO:0000256" key="10">
    <source>
        <dbReference type="ARBA" id="ARBA00023303"/>
    </source>
</evidence>
<proteinExistence type="predicted"/>
<evidence type="ECO:0000313" key="14">
    <source>
        <dbReference type="EMBL" id="VDM47377.1"/>
    </source>
</evidence>
<dbReference type="PANTHER" id="PTHR18945">
    <property type="entry name" value="NEUROTRANSMITTER GATED ION CHANNEL"/>
    <property type="match status" value="1"/>
</dbReference>
<feature type="domain" description="Neurotransmitter-gated ion-channel ligand-binding" evidence="12">
    <location>
        <begin position="1"/>
        <end position="159"/>
    </location>
</feature>
<dbReference type="PRINTS" id="PR00253">
    <property type="entry name" value="GABAARECEPTR"/>
</dbReference>
<dbReference type="Pfam" id="PF02931">
    <property type="entry name" value="Neur_chan_LBD"/>
    <property type="match status" value="1"/>
</dbReference>
<dbReference type="InterPro" id="IPR006028">
    <property type="entry name" value="GABAA/Glycine_rcpt"/>
</dbReference>
<reference evidence="14 15" key="2">
    <citation type="submission" date="2018-11" db="EMBL/GenBank/DDBJ databases">
        <authorList>
            <consortium name="Pathogen Informatics"/>
        </authorList>
    </citation>
    <scope>NUCLEOTIDE SEQUENCE [LARGE SCALE GENOMIC DNA]</scope>
</reference>
<reference evidence="16" key="1">
    <citation type="submission" date="2016-06" db="UniProtKB">
        <authorList>
            <consortium name="WormBaseParasite"/>
        </authorList>
    </citation>
    <scope>IDENTIFICATION</scope>
</reference>
<evidence type="ECO:0000256" key="8">
    <source>
        <dbReference type="ARBA" id="ARBA00023065"/>
    </source>
</evidence>
<feature type="transmembrane region" description="Helical" evidence="11">
    <location>
        <begin position="161"/>
        <end position="182"/>
    </location>
</feature>
<dbReference type="Proteomes" id="UP000050794">
    <property type="component" value="Unassembled WGS sequence"/>
</dbReference>
<evidence type="ECO:0000256" key="7">
    <source>
        <dbReference type="ARBA" id="ARBA00022989"/>
    </source>
</evidence>
<dbReference type="InterPro" id="IPR006202">
    <property type="entry name" value="Neur_chan_lig-bd"/>
</dbReference>
<keyword evidence="15" id="KW-1185">Reference proteome</keyword>
<feature type="transmembrane region" description="Helical" evidence="11">
    <location>
        <begin position="227"/>
        <end position="248"/>
    </location>
</feature>
<organism evidence="15 16">
    <name type="scientific">Toxocara canis</name>
    <name type="common">Canine roundworm</name>
    <dbReference type="NCBI Taxonomy" id="6265"/>
    <lineage>
        <taxon>Eukaryota</taxon>
        <taxon>Metazoa</taxon>
        <taxon>Ecdysozoa</taxon>
        <taxon>Nematoda</taxon>
        <taxon>Chromadorea</taxon>
        <taxon>Rhabditida</taxon>
        <taxon>Spirurina</taxon>
        <taxon>Ascaridomorpha</taxon>
        <taxon>Ascaridoidea</taxon>
        <taxon>Toxocaridae</taxon>
        <taxon>Toxocara</taxon>
    </lineage>
</organism>
<name>A0A183V5N6_TOXCA</name>
<keyword evidence="10" id="KW-0407">Ion channel</keyword>
<keyword evidence="6" id="KW-0732">Signal</keyword>
<gene>
    <name evidence="14" type="ORF">TCNE_LOCUS16056</name>
</gene>
<dbReference type="Gene3D" id="1.20.58.390">
    <property type="entry name" value="Neurotransmitter-gated ion-channel transmembrane domain"/>
    <property type="match status" value="1"/>
</dbReference>
<dbReference type="CDD" id="cd18987">
    <property type="entry name" value="LGIC_ECD_anion"/>
    <property type="match status" value="1"/>
</dbReference>
<dbReference type="InterPro" id="IPR018000">
    <property type="entry name" value="Neurotransmitter_ion_chnl_CS"/>
</dbReference>
<evidence type="ECO:0000256" key="11">
    <source>
        <dbReference type="SAM" id="Phobius"/>
    </source>
</evidence>
<dbReference type="InterPro" id="IPR006029">
    <property type="entry name" value="Neurotrans-gated_channel_TM"/>
</dbReference>
<keyword evidence="9 11" id="KW-0472">Membrane</keyword>
<dbReference type="GO" id="GO:0005230">
    <property type="term" value="F:extracellular ligand-gated monoatomic ion channel activity"/>
    <property type="evidence" value="ECO:0007669"/>
    <property type="project" value="InterPro"/>
</dbReference>
<protein>
    <submittedName>
        <fullName evidence="16">Neur_chan_LBD domain-containing protein</fullName>
    </submittedName>
</protein>
<dbReference type="FunFam" id="1.20.58.390:FF:000055">
    <property type="entry name" value="Ligand-Gated ion Channel"/>
    <property type="match status" value="1"/>
</dbReference>
<keyword evidence="5 11" id="KW-0812">Transmembrane</keyword>
<keyword evidence="4" id="KW-1003">Cell membrane</keyword>
<feature type="domain" description="Neurotransmitter-gated ion-channel transmembrane" evidence="13">
    <location>
        <begin position="168"/>
        <end position="274"/>
    </location>
</feature>
<dbReference type="InterPro" id="IPR036719">
    <property type="entry name" value="Neuro-gated_channel_TM_sf"/>
</dbReference>
<dbReference type="AlphaFoldDB" id="A0A183V5N6"/>
<evidence type="ECO:0000256" key="1">
    <source>
        <dbReference type="ARBA" id="ARBA00004141"/>
    </source>
</evidence>
<evidence type="ECO:0000259" key="13">
    <source>
        <dbReference type="Pfam" id="PF02932"/>
    </source>
</evidence>
<evidence type="ECO:0000256" key="6">
    <source>
        <dbReference type="ARBA" id="ARBA00022729"/>
    </source>
</evidence>
<evidence type="ECO:0000256" key="2">
    <source>
        <dbReference type="ARBA" id="ARBA00004236"/>
    </source>
</evidence>
<feature type="transmembrane region" description="Helical" evidence="11">
    <location>
        <begin position="294"/>
        <end position="311"/>
    </location>
</feature>
<evidence type="ECO:0000256" key="4">
    <source>
        <dbReference type="ARBA" id="ARBA00022475"/>
    </source>
</evidence>
<dbReference type="InterPro" id="IPR036734">
    <property type="entry name" value="Neur_chan_lig-bd_sf"/>
</dbReference>
<dbReference type="SUPFAM" id="SSF63712">
    <property type="entry name" value="Nicotinic receptor ligand binding domain-like"/>
    <property type="match status" value="1"/>
</dbReference>
<evidence type="ECO:0000313" key="16">
    <source>
        <dbReference type="WBParaSite" id="TCNE_0001605701-mRNA-1"/>
    </source>
</evidence>
<comment type="subcellular location">
    <subcellularLocation>
        <location evidence="2">Cell membrane</location>
    </subcellularLocation>
    <subcellularLocation>
        <location evidence="1">Membrane</location>
        <topology evidence="1">Multi-pass membrane protein</topology>
    </subcellularLocation>
</comment>
<evidence type="ECO:0000256" key="9">
    <source>
        <dbReference type="ARBA" id="ARBA00023136"/>
    </source>
</evidence>
<dbReference type="PROSITE" id="PS00236">
    <property type="entry name" value="NEUROTR_ION_CHANNEL"/>
    <property type="match status" value="1"/>
</dbReference>
<evidence type="ECO:0000259" key="12">
    <source>
        <dbReference type="Pfam" id="PF02931"/>
    </source>
</evidence>
<keyword evidence="7 11" id="KW-1133">Transmembrane helix</keyword>
<evidence type="ECO:0000256" key="3">
    <source>
        <dbReference type="ARBA" id="ARBA00022448"/>
    </source>
</evidence>
<dbReference type="SUPFAM" id="SSF90112">
    <property type="entry name" value="Neurotransmitter-gated ion-channel transmembrane pore"/>
    <property type="match status" value="1"/>
</dbReference>
<evidence type="ECO:0000313" key="15">
    <source>
        <dbReference type="Proteomes" id="UP000050794"/>
    </source>
</evidence>
<keyword evidence="3" id="KW-0813">Transport</keyword>
<dbReference type="Gene3D" id="2.70.170.10">
    <property type="entry name" value="Neurotransmitter-gated ion-channel ligand-binding domain"/>
    <property type="match status" value="1"/>
</dbReference>
<dbReference type="GO" id="GO:0005886">
    <property type="term" value="C:plasma membrane"/>
    <property type="evidence" value="ECO:0007669"/>
    <property type="project" value="UniProtKB-SubCell"/>
</dbReference>
<sequence>MDVWLRMVWRDPRLAHGFDKPILINDEMFLKRIWRPDPFFANAKLALFHRVTYLNFYMFVFPEGEVFFESRLYLKPSCQLVLCKYPHDNQMCSLRISSLGFTNDVMRLRWFSNIKHAISRNKHVQLPELYIVGYSKHECNGYRKSGNFSCLEARFYMKRNLGYHMAQTYIPTAMCVIFSWISVWLPEEFVDGRIFISLTVFLTLSAESTSAKEILPKVSYTKAIDIWFGFTATFVFATMLQALAVISLEHNSIKLRKEAEEGLDHIPRFQVMKLMLKSKRCHRMARTVDTYCKAFYPVILVLFLIVYRLVIIEGEETKCLR</sequence>
<dbReference type="InterPro" id="IPR038050">
    <property type="entry name" value="Neuro_actylchol_rec"/>
</dbReference>
<dbReference type="EMBL" id="UYWY01023296">
    <property type="protein sequence ID" value="VDM47377.1"/>
    <property type="molecule type" value="Genomic_DNA"/>
</dbReference>
<evidence type="ECO:0000256" key="5">
    <source>
        <dbReference type="ARBA" id="ARBA00022692"/>
    </source>
</evidence>
<keyword evidence="8" id="KW-0406">Ion transport</keyword>
<dbReference type="Pfam" id="PF02932">
    <property type="entry name" value="Neur_chan_memb"/>
    <property type="match status" value="1"/>
</dbReference>
<dbReference type="WBParaSite" id="TCNE_0001605701-mRNA-1">
    <property type="protein sequence ID" value="TCNE_0001605701-mRNA-1"/>
    <property type="gene ID" value="TCNE_0001605701"/>
</dbReference>
<accession>A0A183V5N6</accession>
<dbReference type="GO" id="GO:0004888">
    <property type="term" value="F:transmembrane signaling receptor activity"/>
    <property type="evidence" value="ECO:0007669"/>
    <property type="project" value="InterPro"/>
</dbReference>